<evidence type="ECO:0000256" key="14">
    <source>
        <dbReference type="ARBA" id="ARBA00023316"/>
    </source>
</evidence>
<keyword evidence="5 16" id="KW-0963">Cytoplasm</keyword>
<dbReference type="SUPFAM" id="SSF56176">
    <property type="entry name" value="FAD-binding/transporter-associated domain-like"/>
    <property type="match status" value="1"/>
</dbReference>
<dbReference type="GO" id="GO:0005829">
    <property type="term" value="C:cytosol"/>
    <property type="evidence" value="ECO:0007669"/>
    <property type="project" value="TreeGrafter"/>
</dbReference>
<dbReference type="EMBL" id="VULX01000011">
    <property type="protein sequence ID" value="MSR91532.1"/>
    <property type="molecule type" value="Genomic_DNA"/>
</dbReference>
<dbReference type="UniPathway" id="UPA00219"/>
<evidence type="ECO:0000256" key="11">
    <source>
        <dbReference type="ARBA" id="ARBA00022984"/>
    </source>
</evidence>
<dbReference type="AlphaFoldDB" id="A0A7X2T1E3"/>
<name>A0A7X2T1E3_9CLOT</name>
<dbReference type="InterPro" id="IPR016169">
    <property type="entry name" value="FAD-bd_PCMH_sub2"/>
</dbReference>
<dbReference type="GO" id="GO:0071555">
    <property type="term" value="P:cell wall organization"/>
    <property type="evidence" value="ECO:0007669"/>
    <property type="project" value="UniProtKB-KW"/>
</dbReference>
<keyword evidence="10 16" id="KW-0133">Cell shape</keyword>
<sequence>MNIKFNYKSNKLSTMRTMNMIHNYCDVNNIEDLKNVLKYAKENRLKILILGNGSNTLIGDLPDNILVIKINMKNVEIKDNIITAECGAMLPYVSNLCANNSLSGLEWAAQIPGSIGGAVIMNAGAFRSEIIDVIETVTVMDYNGVIHELNKSDIEHGNRWTNLQEKELIVINTKLKLKHDDKDEIKKRIHSYMEYRLKTQPKGCTLGSTFKGHYDEVQDKKIAAGLLIDQCNLKGLSYNNVVVSDKHANFIMNNGESDPEDVLKLVSKVRNTVFEETGIKLEPEIRLWFSKETLEKYDLL</sequence>
<evidence type="ECO:0000256" key="2">
    <source>
        <dbReference type="ARBA" id="ARBA00003921"/>
    </source>
</evidence>
<evidence type="ECO:0000256" key="3">
    <source>
        <dbReference type="ARBA" id="ARBA00004496"/>
    </source>
</evidence>
<dbReference type="InterPro" id="IPR006094">
    <property type="entry name" value="Oxid_FAD_bind_N"/>
</dbReference>
<comment type="catalytic activity">
    <reaction evidence="15 16">
        <text>UDP-N-acetyl-alpha-D-muramate + NADP(+) = UDP-N-acetyl-3-O-(1-carboxyvinyl)-alpha-D-glucosamine + NADPH + H(+)</text>
        <dbReference type="Rhea" id="RHEA:12248"/>
        <dbReference type="ChEBI" id="CHEBI:15378"/>
        <dbReference type="ChEBI" id="CHEBI:57783"/>
        <dbReference type="ChEBI" id="CHEBI:58349"/>
        <dbReference type="ChEBI" id="CHEBI:68483"/>
        <dbReference type="ChEBI" id="CHEBI:70757"/>
        <dbReference type="EC" id="1.3.1.98"/>
    </reaction>
</comment>
<dbReference type="SUPFAM" id="SSF56194">
    <property type="entry name" value="Uridine diphospho-N-Acetylenolpyruvylglucosamine reductase, MurB, C-terminal domain"/>
    <property type="match status" value="1"/>
</dbReference>
<dbReference type="InterPro" id="IPR003170">
    <property type="entry name" value="MurB"/>
</dbReference>
<dbReference type="InterPro" id="IPR036318">
    <property type="entry name" value="FAD-bd_PCMH-like_sf"/>
</dbReference>
<comment type="pathway">
    <text evidence="4 16">Cell wall biogenesis; peptidoglycan biosynthesis.</text>
</comment>
<evidence type="ECO:0000256" key="4">
    <source>
        <dbReference type="ARBA" id="ARBA00004752"/>
    </source>
</evidence>
<dbReference type="Pfam" id="PF01565">
    <property type="entry name" value="FAD_binding_4"/>
    <property type="match status" value="1"/>
</dbReference>
<keyword evidence="6 16" id="KW-0132">Cell division</keyword>
<dbReference type="GO" id="GO:0051301">
    <property type="term" value="P:cell division"/>
    <property type="evidence" value="ECO:0007669"/>
    <property type="project" value="UniProtKB-KW"/>
</dbReference>
<keyword evidence="9 16" id="KW-0521">NADP</keyword>
<keyword evidence="19" id="KW-1185">Reference proteome</keyword>
<feature type="active site" description="Proton donor" evidence="16">
    <location>
        <position position="208"/>
    </location>
</feature>
<accession>A0A7X2T1E3</accession>
<dbReference type="GO" id="GO:0008762">
    <property type="term" value="F:UDP-N-acetylmuramate dehydrogenase activity"/>
    <property type="evidence" value="ECO:0007669"/>
    <property type="project" value="UniProtKB-UniRule"/>
</dbReference>
<dbReference type="PANTHER" id="PTHR21071">
    <property type="entry name" value="UDP-N-ACETYLENOLPYRUVOYLGLUCOSAMINE REDUCTASE"/>
    <property type="match status" value="1"/>
</dbReference>
<evidence type="ECO:0000256" key="12">
    <source>
        <dbReference type="ARBA" id="ARBA00023002"/>
    </source>
</evidence>
<comment type="similarity">
    <text evidence="16">Belongs to the MurB family.</text>
</comment>
<feature type="active site" evidence="16">
    <location>
        <position position="159"/>
    </location>
</feature>
<protein>
    <recommendedName>
        <fullName evidence="16">UDP-N-acetylenolpyruvoylglucosamine reductase</fullName>
        <ecNumber evidence="16">1.3.1.98</ecNumber>
    </recommendedName>
    <alternativeName>
        <fullName evidence="16">UDP-N-acetylmuramate dehydrogenase</fullName>
    </alternativeName>
</protein>
<dbReference type="InterPro" id="IPR016166">
    <property type="entry name" value="FAD-bd_PCMH"/>
</dbReference>
<keyword evidence="8 16" id="KW-0274">FAD</keyword>
<dbReference type="PROSITE" id="PS51387">
    <property type="entry name" value="FAD_PCMH"/>
    <property type="match status" value="1"/>
</dbReference>
<proteinExistence type="inferred from homology"/>
<keyword evidence="14 16" id="KW-0961">Cell wall biogenesis/degradation</keyword>
<dbReference type="Gene3D" id="3.30.43.10">
    <property type="entry name" value="Uridine Diphospho-n-acetylenolpyruvylglucosamine Reductase, domain 2"/>
    <property type="match status" value="1"/>
</dbReference>
<dbReference type="PANTHER" id="PTHR21071:SF4">
    <property type="entry name" value="UDP-N-ACETYLENOLPYRUVOYLGLUCOSAMINE REDUCTASE"/>
    <property type="match status" value="1"/>
</dbReference>
<reference evidence="18 19" key="1">
    <citation type="submission" date="2019-08" db="EMBL/GenBank/DDBJ databases">
        <title>In-depth cultivation of the pig gut microbiome towards novel bacterial diversity and tailored functional studies.</title>
        <authorList>
            <person name="Wylensek D."/>
            <person name="Hitch T.C.A."/>
            <person name="Clavel T."/>
        </authorList>
    </citation>
    <scope>NUCLEOTIDE SEQUENCE [LARGE SCALE GENOMIC DNA]</scope>
    <source>
        <strain evidence="18 19">WCA-383-APC-5B</strain>
    </source>
</reference>
<dbReference type="Gene3D" id="3.90.78.10">
    <property type="entry name" value="UDP-N-acetylenolpyruvoylglucosamine reductase, C-terminal domain"/>
    <property type="match status" value="1"/>
</dbReference>
<keyword evidence="12 16" id="KW-0560">Oxidoreductase</keyword>
<evidence type="ECO:0000256" key="6">
    <source>
        <dbReference type="ARBA" id="ARBA00022618"/>
    </source>
</evidence>
<keyword evidence="7 16" id="KW-0285">Flavoprotein</keyword>
<dbReference type="Proteomes" id="UP000460287">
    <property type="component" value="Unassembled WGS sequence"/>
</dbReference>
<comment type="subcellular location">
    <subcellularLocation>
        <location evidence="3 16">Cytoplasm</location>
    </subcellularLocation>
</comment>
<evidence type="ECO:0000313" key="18">
    <source>
        <dbReference type="EMBL" id="MSR91532.1"/>
    </source>
</evidence>
<dbReference type="EC" id="1.3.1.98" evidence="16"/>
<evidence type="ECO:0000256" key="13">
    <source>
        <dbReference type="ARBA" id="ARBA00023306"/>
    </source>
</evidence>
<evidence type="ECO:0000256" key="8">
    <source>
        <dbReference type="ARBA" id="ARBA00022827"/>
    </source>
</evidence>
<evidence type="ECO:0000256" key="9">
    <source>
        <dbReference type="ARBA" id="ARBA00022857"/>
    </source>
</evidence>
<comment type="function">
    <text evidence="2 16">Cell wall formation.</text>
</comment>
<gene>
    <name evidence="16 18" type="primary">murB</name>
    <name evidence="18" type="ORF">FYJ33_08945</name>
</gene>
<dbReference type="GO" id="GO:0071949">
    <property type="term" value="F:FAD binding"/>
    <property type="evidence" value="ECO:0007669"/>
    <property type="project" value="InterPro"/>
</dbReference>
<dbReference type="Gene3D" id="3.30.465.10">
    <property type="match status" value="1"/>
</dbReference>
<feature type="domain" description="FAD-binding PCMH-type" evidence="17">
    <location>
        <begin position="17"/>
        <end position="180"/>
    </location>
</feature>
<evidence type="ECO:0000256" key="10">
    <source>
        <dbReference type="ARBA" id="ARBA00022960"/>
    </source>
</evidence>
<evidence type="ECO:0000259" key="17">
    <source>
        <dbReference type="PROSITE" id="PS51387"/>
    </source>
</evidence>
<dbReference type="GO" id="GO:0009252">
    <property type="term" value="P:peptidoglycan biosynthetic process"/>
    <property type="evidence" value="ECO:0007669"/>
    <property type="project" value="UniProtKB-UniRule"/>
</dbReference>
<evidence type="ECO:0000256" key="16">
    <source>
        <dbReference type="HAMAP-Rule" id="MF_00037"/>
    </source>
</evidence>
<evidence type="ECO:0000256" key="15">
    <source>
        <dbReference type="ARBA" id="ARBA00048914"/>
    </source>
</evidence>
<organism evidence="18 19">
    <name type="scientific">Inconstantimicrobium porci</name>
    <dbReference type="NCBI Taxonomy" id="2652291"/>
    <lineage>
        <taxon>Bacteria</taxon>
        <taxon>Bacillati</taxon>
        <taxon>Bacillota</taxon>
        <taxon>Clostridia</taxon>
        <taxon>Eubacteriales</taxon>
        <taxon>Clostridiaceae</taxon>
        <taxon>Inconstantimicrobium</taxon>
    </lineage>
</organism>
<dbReference type="HAMAP" id="MF_00037">
    <property type="entry name" value="MurB"/>
    <property type="match status" value="1"/>
</dbReference>
<keyword evidence="13 16" id="KW-0131">Cell cycle</keyword>
<dbReference type="InterPro" id="IPR016167">
    <property type="entry name" value="FAD-bd_PCMH_sub1"/>
</dbReference>
<keyword evidence="11 16" id="KW-0573">Peptidoglycan synthesis</keyword>
<evidence type="ECO:0000313" key="19">
    <source>
        <dbReference type="Proteomes" id="UP000460287"/>
    </source>
</evidence>
<dbReference type="NCBIfam" id="TIGR00179">
    <property type="entry name" value="murB"/>
    <property type="match status" value="1"/>
</dbReference>
<comment type="caution">
    <text evidence="18">The sequence shown here is derived from an EMBL/GenBank/DDBJ whole genome shotgun (WGS) entry which is preliminary data.</text>
</comment>
<dbReference type="InterPro" id="IPR036635">
    <property type="entry name" value="MurB_C_sf"/>
</dbReference>
<dbReference type="Pfam" id="PF02873">
    <property type="entry name" value="MurB_C"/>
    <property type="match status" value="1"/>
</dbReference>
<dbReference type="RefSeq" id="WP_154531420.1">
    <property type="nucleotide sequence ID" value="NZ_VULX01000011.1"/>
</dbReference>
<dbReference type="InterPro" id="IPR011601">
    <property type="entry name" value="MurB_C"/>
</dbReference>
<dbReference type="GO" id="GO:0008360">
    <property type="term" value="P:regulation of cell shape"/>
    <property type="evidence" value="ECO:0007669"/>
    <property type="project" value="UniProtKB-KW"/>
</dbReference>
<evidence type="ECO:0000256" key="7">
    <source>
        <dbReference type="ARBA" id="ARBA00022630"/>
    </source>
</evidence>
<feature type="active site" evidence="16">
    <location>
        <position position="284"/>
    </location>
</feature>
<evidence type="ECO:0000256" key="5">
    <source>
        <dbReference type="ARBA" id="ARBA00022490"/>
    </source>
</evidence>
<evidence type="ECO:0000256" key="1">
    <source>
        <dbReference type="ARBA" id="ARBA00001974"/>
    </source>
</evidence>
<comment type="cofactor">
    <cofactor evidence="1 16">
        <name>FAD</name>
        <dbReference type="ChEBI" id="CHEBI:57692"/>
    </cofactor>
</comment>